<organism evidence="2 3">
    <name type="scientific">Paraconexibacter antarcticus</name>
    <dbReference type="NCBI Taxonomy" id="2949664"/>
    <lineage>
        <taxon>Bacteria</taxon>
        <taxon>Bacillati</taxon>
        <taxon>Actinomycetota</taxon>
        <taxon>Thermoleophilia</taxon>
        <taxon>Solirubrobacterales</taxon>
        <taxon>Paraconexibacteraceae</taxon>
        <taxon>Paraconexibacter</taxon>
    </lineage>
</organism>
<feature type="domain" description="VOC" evidence="1">
    <location>
        <begin position="23"/>
        <end position="138"/>
    </location>
</feature>
<dbReference type="RefSeq" id="WP_254572149.1">
    <property type="nucleotide sequence ID" value="NZ_CP098502.1"/>
</dbReference>
<dbReference type="InterPro" id="IPR037523">
    <property type="entry name" value="VOC_core"/>
</dbReference>
<sequence>MTQPTSTPSPVATAAPVLPATLRLGAVHLVVTQLDRSVAWYQTALGLRVHRHDSDVAELGDGTVTTLVLHEDPVAHAPGHHAGLYHVALLHPEREELARAALRLAAGRVHIQGASDHGTHEAIYLADPDGNGLELAADRPREQWPTPEQEFSEFQRGGPLPLDFDALLATVAGEAPSAQVRPGLRTGHLHLHVGSVERGLGFYRDLLGFEVWGSLPSAAFVSAGGYHHHLAFNVWRGPDVPALPPHVVGLREWTIELAEAGEIAEVRGRLEAAGVPLADRPGGFAVRDPWDMTVVVTLAGADA</sequence>
<accession>A0ABY5DY33</accession>
<name>A0ABY5DY33_9ACTN</name>
<dbReference type="PANTHER" id="PTHR43279">
    <property type="entry name" value="CATECHOL-2,3-DIOXYGENASE"/>
    <property type="match status" value="1"/>
</dbReference>
<evidence type="ECO:0000259" key="1">
    <source>
        <dbReference type="PROSITE" id="PS51819"/>
    </source>
</evidence>
<keyword evidence="3" id="KW-1185">Reference proteome</keyword>
<dbReference type="SUPFAM" id="SSF54593">
    <property type="entry name" value="Glyoxalase/Bleomycin resistance protein/Dihydroxybiphenyl dioxygenase"/>
    <property type="match status" value="2"/>
</dbReference>
<evidence type="ECO:0000313" key="3">
    <source>
        <dbReference type="Proteomes" id="UP001056035"/>
    </source>
</evidence>
<gene>
    <name evidence="2" type="ORF">NBH00_04450</name>
</gene>
<dbReference type="Pfam" id="PF00903">
    <property type="entry name" value="Glyoxalase"/>
    <property type="match status" value="2"/>
</dbReference>
<dbReference type="Proteomes" id="UP001056035">
    <property type="component" value="Chromosome"/>
</dbReference>
<proteinExistence type="predicted"/>
<dbReference type="PANTHER" id="PTHR43279:SF1">
    <property type="entry name" value="CATECHOL-2,3-DIOXYGENASE"/>
    <property type="match status" value="1"/>
</dbReference>
<dbReference type="EMBL" id="CP098502">
    <property type="protein sequence ID" value="UTI65469.1"/>
    <property type="molecule type" value="Genomic_DNA"/>
</dbReference>
<reference evidence="2 3" key="1">
    <citation type="submission" date="2022-06" db="EMBL/GenBank/DDBJ databases">
        <title>Paraconexibacter antarcticus.</title>
        <authorList>
            <person name="Kim C.S."/>
        </authorList>
    </citation>
    <scope>NUCLEOTIDE SEQUENCE [LARGE SCALE GENOMIC DNA]</scope>
    <source>
        <strain evidence="2 3">02-257</strain>
    </source>
</reference>
<dbReference type="Gene3D" id="3.10.180.10">
    <property type="entry name" value="2,3-Dihydroxybiphenyl 1,2-Dioxygenase, domain 1"/>
    <property type="match status" value="2"/>
</dbReference>
<feature type="domain" description="VOC" evidence="1">
    <location>
        <begin position="185"/>
        <end position="303"/>
    </location>
</feature>
<dbReference type="InterPro" id="IPR029068">
    <property type="entry name" value="Glyas_Bleomycin-R_OHBP_Dase"/>
</dbReference>
<protein>
    <submittedName>
        <fullName evidence="2">VOC family protein</fullName>
    </submittedName>
</protein>
<dbReference type="InterPro" id="IPR004360">
    <property type="entry name" value="Glyas_Fos-R_dOase_dom"/>
</dbReference>
<dbReference type="PROSITE" id="PS51819">
    <property type="entry name" value="VOC"/>
    <property type="match status" value="2"/>
</dbReference>
<evidence type="ECO:0000313" key="2">
    <source>
        <dbReference type="EMBL" id="UTI65469.1"/>
    </source>
</evidence>